<evidence type="ECO:0000313" key="2">
    <source>
        <dbReference type="EMBL" id="CAF0989645.1"/>
    </source>
</evidence>
<evidence type="ECO:0000259" key="1">
    <source>
        <dbReference type="Pfam" id="PF09511"/>
    </source>
</evidence>
<proteinExistence type="predicted"/>
<dbReference type="Proteomes" id="UP000682733">
    <property type="component" value="Unassembled WGS sequence"/>
</dbReference>
<dbReference type="EMBL" id="CAJOBC010093522">
    <property type="protein sequence ID" value="CAF4417632.1"/>
    <property type="molecule type" value="Genomic_DNA"/>
</dbReference>
<evidence type="ECO:0000313" key="5">
    <source>
        <dbReference type="EMBL" id="CAF4417632.1"/>
    </source>
</evidence>
<dbReference type="Proteomes" id="UP000677228">
    <property type="component" value="Unassembled WGS sequence"/>
</dbReference>
<dbReference type="AlphaFoldDB" id="A0A815XEF1"/>
<comment type="caution">
    <text evidence="3">The sequence shown here is derived from an EMBL/GenBank/DDBJ whole genome shotgun (WGS) entry which is preliminary data.</text>
</comment>
<dbReference type="EMBL" id="CAJOBA010005979">
    <property type="protein sequence ID" value="CAF3759790.1"/>
    <property type="molecule type" value="Genomic_DNA"/>
</dbReference>
<evidence type="ECO:0000313" key="6">
    <source>
        <dbReference type="Proteomes" id="UP000663829"/>
    </source>
</evidence>
<keyword evidence="6" id="KW-1185">Reference proteome</keyword>
<gene>
    <name evidence="3" type="ORF">GPM918_LOCUS39505</name>
    <name evidence="2" type="ORF">OVA965_LOCUS14006</name>
    <name evidence="5" type="ORF">SRO942_LOCUS40383</name>
    <name evidence="4" type="ORF">TMI583_LOCUS14011</name>
</gene>
<dbReference type="Pfam" id="PF09511">
    <property type="entry name" value="RNA_lig_T4_1"/>
    <property type="match status" value="1"/>
</dbReference>
<accession>A0A815XEF1</accession>
<dbReference type="EMBL" id="CAJNOQ010027810">
    <property type="protein sequence ID" value="CAF1556464.1"/>
    <property type="molecule type" value="Genomic_DNA"/>
</dbReference>
<evidence type="ECO:0000313" key="3">
    <source>
        <dbReference type="EMBL" id="CAF1556464.1"/>
    </source>
</evidence>
<reference evidence="3" key="1">
    <citation type="submission" date="2021-02" db="EMBL/GenBank/DDBJ databases">
        <authorList>
            <person name="Nowell W R."/>
        </authorList>
    </citation>
    <scope>NUCLEOTIDE SEQUENCE</scope>
</reference>
<feature type="domain" description="T4 RNA ligase 1-like N-terminal" evidence="1">
    <location>
        <begin position="50"/>
        <end position="133"/>
    </location>
</feature>
<dbReference type="EMBL" id="CAJNOK010005971">
    <property type="protein sequence ID" value="CAF0989645.1"/>
    <property type="molecule type" value="Genomic_DNA"/>
</dbReference>
<evidence type="ECO:0000313" key="4">
    <source>
        <dbReference type="EMBL" id="CAF3759790.1"/>
    </source>
</evidence>
<dbReference type="InterPro" id="IPR019039">
    <property type="entry name" value="T4-Rnl1-like_N"/>
</dbReference>
<name>A0A815XEF1_9BILA</name>
<protein>
    <recommendedName>
        <fullName evidence="1">T4 RNA ligase 1-like N-terminal domain-containing protein</fullName>
    </recommendedName>
</protein>
<dbReference type="Proteomes" id="UP000663829">
    <property type="component" value="Unassembled WGS sequence"/>
</dbReference>
<organism evidence="3 6">
    <name type="scientific">Didymodactylos carnosus</name>
    <dbReference type="NCBI Taxonomy" id="1234261"/>
    <lineage>
        <taxon>Eukaryota</taxon>
        <taxon>Metazoa</taxon>
        <taxon>Spiralia</taxon>
        <taxon>Gnathifera</taxon>
        <taxon>Rotifera</taxon>
        <taxon>Eurotatoria</taxon>
        <taxon>Bdelloidea</taxon>
        <taxon>Philodinida</taxon>
        <taxon>Philodinidae</taxon>
        <taxon>Didymodactylos</taxon>
    </lineage>
</organism>
<sequence length="161" mass="18534">MMSTYSNLMSLVEDDHGFYFKDCELDSCRYRIFNYHLPTWSSFQKPSALECRGIMYDITNDPRLVCLPPQKFFNYEEGDRKHALGQLGDKMMKIDGSLISTYLHQNKELRLKSKASVTSTQAHCAMQLLTGKFKEEVTCLGTKYPKTDVTPGCRAALKFYN</sequence>
<dbReference type="OrthoDB" id="10299935at2759"/>
<dbReference type="Proteomes" id="UP000681722">
    <property type="component" value="Unassembled WGS sequence"/>
</dbReference>